<proteinExistence type="predicted"/>
<dbReference type="Proteomes" id="UP000229323">
    <property type="component" value="Chromosome"/>
</dbReference>
<dbReference type="EMBL" id="PEKM01000001">
    <property type="protein sequence ID" value="PIK18940.1"/>
    <property type="molecule type" value="Genomic_DNA"/>
</dbReference>
<reference evidence="2 3" key="1">
    <citation type="submission" date="2017-11" db="EMBL/GenBank/DDBJ databases">
        <title>Genome sequencing of Prevotella intermedia KCOM 1101.</title>
        <authorList>
            <person name="Kook J.-K."/>
            <person name="Park S.-N."/>
            <person name="Lim Y.K."/>
        </authorList>
    </citation>
    <scope>NUCLEOTIDE SEQUENCE [LARGE SCALE GENOMIC DNA]</scope>
    <source>
        <strain evidence="2 3">KCOM 1101</strain>
    </source>
</reference>
<sequence>MLGFVSKNEVIKRTDKFQAFGECLHNVASVCYKVHMYILSWQGKKMGFLWKTELGMIATTKDRNVCIAYVCCILRRLGLSFI</sequence>
<gene>
    <name evidence="2" type="ORF">CTI16_07665</name>
    <name evidence="1" type="ORF">CTM50_09075</name>
</gene>
<dbReference type="AlphaFoldDB" id="A0A2G8I611"/>
<reference evidence="1 4" key="2">
    <citation type="submission" date="2017-11" db="EMBL/GenBank/DDBJ databases">
        <title>Genome sequencing of Prevotella intermedia KCOM 2033.</title>
        <authorList>
            <person name="Kook J.-K."/>
            <person name="Park S.-N."/>
            <person name="Lim Y.K."/>
        </authorList>
    </citation>
    <scope>NUCLEOTIDE SEQUENCE [LARGE SCALE GENOMIC DNA]</scope>
    <source>
        <strain evidence="1 4">KCOM 2033</strain>
    </source>
</reference>
<evidence type="ECO:0000313" key="3">
    <source>
        <dbReference type="Proteomes" id="UP000229111"/>
    </source>
</evidence>
<dbReference type="Proteomes" id="UP000229111">
    <property type="component" value="Unassembled WGS sequence"/>
</dbReference>
<name>A0A2G8I611_PREIN</name>
<evidence type="ECO:0000313" key="4">
    <source>
        <dbReference type="Proteomes" id="UP000229323"/>
    </source>
</evidence>
<dbReference type="EMBL" id="CP024696">
    <property type="protein sequence ID" value="ATV53168.1"/>
    <property type="molecule type" value="Genomic_DNA"/>
</dbReference>
<organism evidence="2 3">
    <name type="scientific">Prevotella intermedia</name>
    <dbReference type="NCBI Taxonomy" id="28131"/>
    <lineage>
        <taxon>Bacteria</taxon>
        <taxon>Pseudomonadati</taxon>
        <taxon>Bacteroidota</taxon>
        <taxon>Bacteroidia</taxon>
        <taxon>Bacteroidales</taxon>
        <taxon>Prevotellaceae</taxon>
        <taxon>Prevotella</taxon>
    </lineage>
</organism>
<evidence type="ECO:0000313" key="1">
    <source>
        <dbReference type="EMBL" id="ATV53168.1"/>
    </source>
</evidence>
<accession>A0A2G8I611</accession>
<protein>
    <submittedName>
        <fullName evidence="2">Uncharacterized protein</fullName>
    </submittedName>
</protein>
<evidence type="ECO:0000313" key="2">
    <source>
        <dbReference type="EMBL" id="PIK18940.1"/>
    </source>
</evidence>